<sequence>MYEELAVVRESLAAYSSSAVGERLFGREAAWAPTCVVRRNACLMEPPRRADALDTMIALFALGASVPLPEARAALGRRCLGTLESLGLTSRVPGEGSVASAVAISPLGDDLLVCTDFAPPCHVSRDQPCMYVGPDSAALADVVSVVARGRRACDLCAGSGVQSLVALGSGATAVLAVEREPRAAGFCRLNRALNARRLLEEPRSSRSRAVLDDDDDRSFDLVAANPPFVAVPGELGYEAFADGGASGEAVIRDVVKFAADHLADGGLLIVVCEIHHHHHHHHGSSLVDRIAAWWDAEDEPEVVVLREPPDPTKTPAAVAARRCITARSRRLWIENLERQGIDFVSNGFIFIRRRLDRSNSKKKKKKSPLLLEAPRLWAMPPTNVEARSAARRALDYLQVLHD</sequence>
<dbReference type="InterPro" id="IPR007848">
    <property type="entry name" value="Small_mtfrase_dom"/>
</dbReference>
<evidence type="ECO:0000313" key="3">
    <source>
        <dbReference type="Proteomes" id="UP001230188"/>
    </source>
</evidence>
<dbReference type="SUPFAM" id="SSF53335">
    <property type="entry name" value="S-adenosyl-L-methionine-dependent methyltransferases"/>
    <property type="match status" value="1"/>
</dbReference>
<accession>A0AAD7UEX6</accession>
<name>A0AAD7UEX6_9STRA</name>
<dbReference type="GO" id="GO:0008757">
    <property type="term" value="F:S-adenosylmethionine-dependent methyltransferase activity"/>
    <property type="evidence" value="ECO:0007669"/>
    <property type="project" value="UniProtKB-ARBA"/>
</dbReference>
<comment type="caution">
    <text evidence="2">The sequence shown here is derived from an EMBL/GenBank/DDBJ whole genome shotgun (WGS) entry which is preliminary data.</text>
</comment>
<dbReference type="InterPro" id="IPR029063">
    <property type="entry name" value="SAM-dependent_MTases_sf"/>
</dbReference>
<reference evidence="2" key="1">
    <citation type="submission" date="2023-01" db="EMBL/GenBank/DDBJ databases">
        <title>Metagenome sequencing of chrysophaentin producing Chrysophaeum taylorii.</title>
        <authorList>
            <person name="Davison J."/>
            <person name="Bewley C."/>
        </authorList>
    </citation>
    <scope>NUCLEOTIDE SEQUENCE</scope>
    <source>
        <strain evidence="2">NIES-1699</strain>
    </source>
</reference>
<evidence type="ECO:0000259" key="1">
    <source>
        <dbReference type="Pfam" id="PF05175"/>
    </source>
</evidence>
<dbReference type="EMBL" id="JAQMWT010000334">
    <property type="protein sequence ID" value="KAJ8604290.1"/>
    <property type="molecule type" value="Genomic_DNA"/>
</dbReference>
<dbReference type="GO" id="GO:0003676">
    <property type="term" value="F:nucleic acid binding"/>
    <property type="evidence" value="ECO:0007669"/>
    <property type="project" value="InterPro"/>
</dbReference>
<dbReference type="Proteomes" id="UP001230188">
    <property type="component" value="Unassembled WGS sequence"/>
</dbReference>
<dbReference type="InterPro" id="IPR002052">
    <property type="entry name" value="DNA_methylase_N6_adenine_CS"/>
</dbReference>
<dbReference type="CDD" id="cd02440">
    <property type="entry name" value="AdoMet_MTases"/>
    <property type="match status" value="1"/>
</dbReference>
<keyword evidence="3" id="KW-1185">Reference proteome</keyword>
<proteinExistence type="predicted"/>
<dbReference type="AlphaFoldDB" id="A0AAD7UEX6"/>
<dbReference type="Gene3D" id="3.40.50.150">
    <property type="entry name" value="Vaccinia Virus protein VP39"/>
    <property type="match status" value="1"/>
</dbReference>
<evidence type="ECO:0000313" key="2">
    <source>
        <dbReference type="EMBL" id="KAJ8604290.1"/>
    </source>
</evidence>
<gene>
    <name evidence="2" type="ORF">CTAYLR_002503</name>
</gene>
<organism evidence="2 3">
    <name type="scientific">Chrysophaeum taylorii</name>
    <dbReference type="NCBI Taxonomy" id="2483200"/>
    <lineage>
        <taxon>Eukaryota</taxon>
        <taxon>Sar</taxon>
        <taxon>Stramenopiles</taxon>
        <taxon>Ochrophyta</taxon>
        <taxon>Pelagophyceae</taxon>
        <taxon>Pelagomonadales</taxon>
        <taxon>Pelagomonadaceae</taxon>
        <taxon>Chrysophaeum</taxon>
    </lineage>
</organism>
<dbReference type="Pfam" id="PF05175">
    <property type="entry name" value="MTS"/>
    <property type="match status" value="1"/>
</dbReference>
<dbReference type="PROSITE" id="PS00092">
    <property type="entry name" value="N6_MTASE"/>
    <property type="match status" value="1"/>
</dbReference>
<protein>
    <recommendedName>
        <fullName evidence="1">Methyltransferase small domain-containing protein</fullName>
    </recommendedName>
</protein>
<dbReference type="GO" id="GO:0032259">
    <property type="term" value="P:methylation"/>
    <property type="evidence" value="ECO:0007669"/>
    <property type="project" value="InterPro"/>
</dbReference>
<feature type="domain" description="Methyltransferase small" evidence="1">
    <location>
        <begin position="137"/>
        <end position="279"/>
    </location>
</feature>